<dbReference type="InterPro" id="IPR050847">
    <property type="entry name" value="SASP_DNA-binding"/>
</dbReference>
<dbReference type="PANTHER" id="PTHR36107:SF1">
    <property type="entry name" value="SMALL, ACID-SOLUBLE SPORE PROTEIN A"/>
    <property type="match status" value="1"/>
</dbReference>
<evidence type="ECO:0000256" key="3">
    <source>
        <dbReference type="ARBA" id="ARBA00023125"/>
    </source>
</evidence>
<dbReference type="GO" id="GO:0006265">
    <property type="term" value="P:DNA topological change"/>
    <property type="evidence" value="ECO:0007669"/>
    <property type="project" value="InterPro"/>
</dbReference>
<dbReference type="Proteomes" id="UP001305702">
    <property type="component" value="Chromosome"/>
</dbReference>
<protein>
    <submittedName>
        <fullName evidence="4">Alpha/beta-type small acid-soluble spore protein</fullName>
    </submittedName>
</protein>
<dbReference type="InterPro" id="IPR001448">
    <property type="entry name" value="SASP_alpha/beta-type"/>
</dbReference>
<reference evidence="4 5" key="1">
    <citation type="submission" date="2022-02" db="EMBL/GenBank/DDBJ databases">
        <title>Paenibacillus sp. MBLB1776 Whole Genome Shotgun Sequencing.</title>
        <authorList>
            <person name="Hwang C.Y."/>
            <person name="Cho E.-S."/>
            <person name="Seo M.-J."/>
        </authorList>
    </citation>
    <scope>NUCLEOTIDE SEQUENCE [LARGE SCALE GENOMIC DNA]</scope>
    <source>
        <strain evidence="4 5">MBLB1776</strain>
    </source>
</reference>
<evidence type="ECO:0000313" key="4">
    <source>
        <dbReference type="EMBL" id="WNQ11588.1"/>
    </source>
</evidence>
<dbReference type="KEGG" id="paun:MJA45_00470"/>
<keyword evidence="5" id="KW-1185">Reference proteome</keyword>
<evidence type="ECO:0000256" key="1">
    <source>
        <dbReference type="ARBA" id="ARBA00003863"/>
    </source>
</evidence>
<name>A0AA96LE71_9BACL</name>
<sequence>MANNKNKVVPQSKQALDMLKYEIAAELGLPVGKQVSGLSVDTEFATELGSISGGSLKEDYWGHISSRDSGSVGGHITRRLIERAEAALFDLT</sequence>
<dbReference type="PROSITE" id="PS00304">
    <property type="entry name" value="SASP_1"/>
    <property type="match status" value="1"/>
</dbReference>
<proteinExistence type="inferred from homology"/>
<comment type="similarity">
    <text evidence="2">Belongs to the alpha/beta-type SASP family.</text>
</comment>
<dbReference type="Pfam" id="PF00269">
    <property type="entry name" value="SASP"/>
    <property type="match status" value="1"/>
</dbReference>
<accession>A0AA96LE71</accession>
<organism evidence="4 5">
    <name type="scientific">Paenibacillus aurantius</name>
    <dbReference type="NCBI Taxonomy" id="2918900"/>
    <lineage>
        <taxon>Bacteria</taxon>
        <taxon>Bacillati</taxon>
        <taxon>Bacillota</taxon>
        <taxon>Bacilli</taxon>
        <taxon>Bacillales</taxon>
        <taxon>Paenibacillaceae</taxon>
        <taxon>Paenibacillus</taxon>
    </lineage>
</organism>
<dbReference type="AlphaFoldDB" id="A0AA96LE71"/>
<dbReference type="PANTHER" id="PTHR36107">
    <property type="entry name" value="SMALL, ACID-SOLUBLE SPORE PROTEIN A"/>
    <property type="match status" value="1"/>
</dbReference>
<dbReference type="GO" id="GO:0003690">
    <property type="term" value="F:double-stranded DNA binding"/>
    <property type="evidence" value="ECO:0007669"/>
    <property type="project" value="InterPro"/>
</dbReference>
<evidence type="ECO:0000256" key="2">
    <source>
        <dbReference type="ARBA" id="ARBA00005442"/>
    </source>
</evidence>
<dbReference type="InterPro" id="IPR018126">
    <property type="entry name" value="SASP_alpha/beta-type_CS"/>
</dbReference>
<dbReference type="Gene3D" id="6.10.10.80">
    <property type="entry name" value="Small, acid-soluble spore protein, alpha/beta type-like"/>
    <property type="match status" value="1"/>
</dbReference>
<evidence type="ECO:0000313" key="5">
    <source>
        <dbReference type="Proteomes" id="UP001305702"/>
    </source>
</evidence>
<keyword evidence="3" id="KW-0238">DNA-binding</keyword>
<gene>
    <name evidence="4" type="ORF">MJA45_00470</name>
</gene>
<comment type="function">
    <text evidence="1">SASP are bound to spore DNA. They are double-stranded DNA-binding proteins that cause DNA to change to an a-like conformation. They protect the DNA backbone from chemical and enzymatic cleavage and are thus involved in dormant spore's high resistance to UV light.</text>
</comment>
<dbReference type="EMBL" id="CP130318">
    <property type="protein sequence ID" value="WNQ11588.1"/>
    <property type="molecule type" value="Genomic_DNA"/>
</dbReference>
<dbReference type="RefSeq" id="WP_315605365.1">
    <property type="nucleotide sequence ID" value="NZ_CP130318.1"/>
</dbReference>
<dbReference type="InterPro" id="IPR038300">
    <property type="entry name" value="SASP_sf_alpha/beta"/>
</dbReference>